<feature type="compositionally biased region" description="Acidic residues" evidence="1">
    <location>
        <begin position="11"/>
        <end position="22"/>
    </location>
</feature>
<dbReference type="Proteomes" id="UP001054945">
    <property type="component" value="Unassembled WGS sequence"/>
</dbReference>
<accession>A0AAV4VV49</accession>
<protein>
    <submittedName>
        <fullName evidence="2">Uncharacterized protein</fullName>
    </submittedName>
</protein>
<reference evidence="2 3" key="1">
    <citation type="submission" date="2021-06" db="EMBL/GenBank/DDBJ databases">
        <title>Caerostris extrusa draft genome.</title>
        <authorList>
            <person name="Kono N."/>
            <person name="Arakawa K."/>
        </authorList>
    </citation>
    <scope>NUCLEOTIDE SEQUENCE [LARGE SCALE GENOMIC DNA]</scope>
</reference>
<evidence type="ECO:0000313" key="3">
    <source>
        <dbReference type="Proteomes" id="UP001054945"/>
    </source>
</evidence>
<feature type="compositionally biased region" description="Basic and acidic residues" evidence="1">
    <location>
        <begin position="1"/>
        <end position="10"/>
    </location>
</feature>
<sequence>MDYEDCHENLSDAEPDSDHEDMDDAQKLLGTWLGELENLKLHITILFHNKKTKQNSPCSQIDLRRLSFYIKISLFHTNEKTHRFRLSRAQHKNPIPVCFKRSWRSVTFPDCVSTATHIFQSSLLLSVFRD</sequence>
<dbReference type="EMBL" id="BPLR01015205">
    <property type="protein sequence ID" value="GIY74346.1"/>
    <property type="molecule type" value="Genomic_DNA"/>
</dbReference>
<feature type="region of interest" description="Disordered" evidence="1">
    <location>
        <begin position="1"/>
        <end position="22"/>
    </location>
</feature>
<proteinExistence type="predicted"/>
<gene>
    <name evidence="2" type="ORF">CEXT_629651</name>
</gene>
<dbReference type="AlphaFoldDB" id="A0AAV4VV49"/>
<evidence type="ECO:0000313" key="2">
    <source>
        <dbReference type="EMBL" id="GIY74346.1"/>
    </source>
</evidence>
<comment type="caution">
    <text evidence="2">The sequence shown here is derived from an EMBL/GenBank/DDBJ whole genome shotgun (WGS) entry which is preliminary data.</text>
</comment>
<organism evidence="2 3">
    <name type="scientific">Caerostris extrusa</name>
    <name type="common">Bark spider</name>
    <name type="synonym">Caerostris bankana</name>
    <dbReference type="NCBI Taxonomy" id="172846"/>
    <lineage>
        <taxon>Eukaryota</taxon>
        <taxon>Metazoa</taxon>
        <taxon>Ecdysozoa</taxon>
        <taxon>Arthropoda</taxon>
        <taxon>Chelicerata</taxon>
        <taxon>Arachnida</taxon>
        <taxon>Araneae</taxon>
        <taxon>Araneomorphae</taxon>
        <taxon>Entelegynae</taxon>
        <taxon>Araneoidea</taxon>
        <taxon>Araneidae</taxon>
        <taxon>Caerostris</taxon>
    </lineage>
</organism>
<name>A0AAV4VV49_CAEEX</name>
<evidence type="ECO:0000256" key="1">
    <source>
        <dbReference type="SAM" id="MobiDB-lite"/>
    </source>
</evidence>
<keyword evidence="3" id="KW-1185">Reference proteome</keyword>